<feature type="transmembrane region" description="Helical" evidence="1">
    <location>
        <begin position="24"/>
        <end position="43"/>
    </location>
</feature>
<keyword evidence="1" id="KW-0812">Transmembrane</keyword>
<keyword evidence="1" id="KW-1133">Transmembrane helix</keyword>
<evidence type="ECO:0000313" key="2">
    <source>
        <dbReference type="EMBL" id="QHT80158.1"/>
    </source>
</evidence>
<protein>
    <submittedName>
        <fullName evidence="2">Uncharacterized protein</fullName>
    </submittedName>
</protein>
<sequence length="227" mass="25840">MLNSLKLHLSKITRYPTTTNQNTYVNTYANLIPVILIAMFILYEDNMAYVANSHLGKVIPILLIVYYTSISIIHGLLACSFVILYYQYNYIKTNDLTGSFAMSESFSMMRSSDDSVVANFKVQNCENGTLMHKGSPVNLEMLEHIYPDINFKNEKCNPCADTCDFSIIEEQLKAEESLKPKTSDEFSISEMWGKMTEFIPALWLKSEPFSSLSENSDELIISKNKIT</sequence>
<evidence type="ECO:0000256" key="1">
    <source>
        <dbReference type="SAM" id="Phobius"/>
    </source>
</evidence>
<accession>A0A6C0HHP3</accession>
<feature type="transmembrane region" description="Helical" evidence="1">
    <location>
        <begin position="64"/>
        <end position="86"/>
    </location>
</feature>
<proteinExistence type="predicted"/>
<name>A0A6C0HHP3_9ZZZZ</name>
<dbReference type="AlphaFoldDB" id="A0A6C0HHP3"/>
<dbReference type="EMBL" id="MN739964">
    <property type="protein sequence ID" value="QHT80158.1"/>
    <property type="molecule type" value="Genomic_DNA"/>
</dbReference>
<keyword evidence="1" id="KW-0472">Membrane</keyword>
<reference evidence="2" key="1">
    <citation type="journal article" date="2020" name="Nature">
        <title>Giant virus diversity and host interactions through global metagenomics.</title>
        <authorList>
            <person name="Schulz F."/>
            <person name="Roux S."/>
            <person name="Paez-Espino D."/>
            <person name="Jungbluth S."/>
            <person name="Walsh D.A."/>
            <person name="Denef V.J."/>
            <person name="McMahon K.D."/>
            <person name="Konstantinidis K.T."/>
            <person name="Eloe-Fadrosh E.A."/>
            <person name="Kyrpides N.C."/>
            <person name="Woyke T."/>
        </authorList>
    </citation>
    <scope>NUCLEOTIDE SEQUENCE</scope>
    <source>
        <strain evidence="2">GVMAG-M-3300023184-105</strain>
    </source>
</reference>
<organism evidence="2">
    <name type="scientific">viral metagenome</name>
    <dbReference type="NCBI Taxonomy" id="1070528"/>
    <lineage>
        <taxon>unclassified sequences</taxon>
        <taxon>metagenomes</taxon>
        <taxon>organismal metagenomes</taxon>
    </lineage>
</organism>